<keyword evidence="1" id="KW-0732">Signal</keyword>
<comment type="caution">
    <text evidence="2">The sequence shown here is derived from an EMBL/GenBank/DDBJ whole genome shotgun (WGS) entry which is preliminary data.</text>
</comment>
<dbReference type="RefSeq" id="WP_129603572.1">
    <property type="nucleotide sequence ID" value="NZ_SBLB01000006.1"/>
</dbReference>
<keyword evidence="3" id="KW-1185">Reference proteome</keyword>
<dbReference type="Proteomes" id="UP000290407">
    <property type="component" value="Unassembled WGS sequence"/>
</dbReference>
<organism evidence="2 3">
    <name type="scientific">Spirosoma sordidisoli</name>
    <dbReference type="NCBI Taxonomy" id="2502893"/>
    <lineage>
        <taxon>Bacteria</taxon>
        <taxon>Pseudomonadati</taxon>
        <taxon>Bacteroidota</taxon>
        <taxon>Cytophagia</taxon>
        <taxon>Cytophagales</taxon>
        <taxon>Cytophagaceae</taxon>
        <taxon>Spirosoma</taxon>
    </lineage>
</organism>
<reference evidence="2 3" key="1">
    <citation type="submission" date="2019-01" db="EMBL/GenBank/DDBJ databases">
        <title>Spirosoma flava sp. nov., a propanil-degrading bacterium isolated from herbicide-contaminated soil.</title>
        <authorList>
            <person name="Zhang L."/>
            <person name="Jiang J.-D."/>
        </authorList>
    </citation>
    <scope>NUCLEOTIDE SEQUENCE [LARGE SCALE GENOMIC DNA]</scope>
    <source>
        <strain evidence="2 3">TY50</strain>
    </source>
</reference>
<dbReference type="Gene3D" id="2.60.40.10">
    <property type="entry name" value="Immunoglobulins"/>
    <property type="match status" value="4"/>
</dbReference>
<protein>
    <submittedName>
        <fullName evidence="2">Gliding motility-associated C-terminal domain-containing protein</fullName>
    </submittedName>
</protein>
<proteinExistence type="predicted"/>
<dbReference type="EMBL" id="SBLB01000006">
    <property type="protein sequence ID" value="RYC67824.1"/>
    <property type="molecule type" value="Genomic_DNA"/>
</dbReference>
<dbReference type="InterPro" id="IPR013783">
    <property type="entry name" value="Ig-like_fold"/>
</dbReference>
<dbReference type="InterPro" id="IPR026341">
    <property type="entry name" value="T9SS_type_B"/>
</dbReference>
<gene>
    <name evidence="2" type="ORF">EQG79_20370</name>
</gene>
<dbReference type="Pfam" id="PF13585">
    <property type="entry name" value="CHU_C"/>
    <property type="match status" value="1"/>
</dbReference>
<evidence type="ECO:0000313" key="3">
    <source>
        <dbReference type="Proteomes" id="UP000290407"/>
    </source>
</evidence>
<evidence type="ECO:0000313" key="2">
    <source>
        <dbReference type="EMBL" id="RYC67824.1"/>
    </source>
</evidence>
<evidence type="ECO:0000256" key="1">
    <source>
        <dbReference type="SAM" id="SignalP"/>
    </source>
</evidence>
<dbReference type="NCBIfam" id="TIGR04131">
    <property type="entry name" value="Bac_Flav_CTERM"/>
    <property type="match status" value="1"/>
</dbReference>
<sequence length="968" mass="105870">MRLLYIWLLALLSGFALLPTTSQATHVRAGEITTRRISQTSLTYEITFTAYYDEIRGRDAAREGDEYTICFGDGTSQLVRRQPPVFINGRTSSINVYRVVHTYPAANPYTISVTVPNRNNETKNLPAPSEAIFFYVSSTILISNNLGQNSTPIMLNPPLDSARVGQRFCHNPAAFDVDGDSLAYRLSVPKEGLEIVCPRFRDIPGYQSPTRFSRTSETGGTPTFQIDSRTGELCWDAPGEEGQFNFAFIVEEWRNGVLIGEITRDMQIIVVDNPNRRPRINPLPDLCVEAGTLINQPITATDPDGQRVIITAFGGVFNVGQDGQPLPAGELIAPQYAQLANGNTPINQPGTATFRWQTNCNQIREAPYDVTFKVNDVPPRGTTSLVSFQTLRIQVVGPSVKNLTARPTATATGRAIQLSWDPYTCGRAGTTIAIYRKEGCTDIPLDPCQTGLAASTGYQEIARVPLTATSYVDTSALRRGVSYSYRLVAQYPDGSSTITDGVIDQASLNGGQSIASNQACLELPLLAPVMTQVTVDSTRDTNGQITVRWSRPIGLNPGDLPGPYQYRLQRATGLDAQDFATIATINTSLLPNPDTVFVDRGTPSAPLNTQANPYRYRVEFFYTSTAGQLTRLDVTEAASSVRLTTRPANRQVSLSWQANTPWANTNQTHLIFRSRSGPNGPFNQIAEVSVQGPDSFTYVDDGTDRLAADGNTSRTLSADSSYCYRVMTRGRYADARLAGLGLLINYSQVSCATPADTTRPCPPSLRLDSLDCASLSPESGCNQTSFTNQLAWTPTQGPTCDPNIATYRIYYARYQPDTLGLLTSVAAPTTSFSHSSLTTVAGCYYVTAVSQRGLESRPSNLVCNQACPYFALPNVFTPNGDGKNDTFRPMRCERFVERVELVVYNRWGAKVFESSGPTVNWDGRTSDGQELPSGLYYYQATVYYAVLERNAAPSVIKGWVQIIRGGGA</sequence>
<feature type="signal peptide" evidence="1">
    <location>
        <begin position="1"/>
        <end position="24"/>
    </location>
</feature>
<dbReference type="AlphaFoldDB" id="A0A4Q2UFH3"/>
<accession>A0A4Q2UFH3</accession>
<name>A0A4Q2UFH3_9BACT</name>
<feature type="chain" id="PRO_5020499425" evidence="1">
    <location>
        <begin position="25"/>
        <end position="968"/>
    </location>
</feature>